<keyword evidence="8" id="KW-1185">Reference proteome</keyword>
<evidence type="ECO:0000256" key="2">
    <source>
        <dbReference type="ARBA" id="ARBA00022737"/>
    </source>
</evidence>
<dbReference type="SMART" id="SM00409">
    <property type="entry name" value="IG"/>
    <property type="match status" value="2"/>
</dbReference>
<dbReference type="InterPro" id="IPR036116">
    <property type="entry name" value="FN3_sf"/>
</dbReference>
<dbReference type="SMART" id="SM00060">
    <property type="entry name" value="FN3"/>
    <property type="match status" value="3"/>
</dbReference>
<evidence type="ECO:0000259" key="6">
    <source>
        <dbReference type="PROSITE" id="PS50853"/>
    </source>
</evidence>
<dbReference type="PROSITE" id="PS50853">
    <property type="entry name" value="FN3"/>
    <property type="match status" value="2"/>
</dbReference>
<evidence type="ECO:0000313" key="7">
    <source>
        <dbReference type="EMBL" id="KFV56561.1"/>
    </source>
</evidence>
<dbReference type="FunFam" id="2.60.40.10:FF:000323">
    <property type="entry name" value="Immunoglobulin superfamily member 9B"/>
    <property type="match status" value="1"/>
</dbReference>
<feature type="domain" description="Ig-like" evidence="5">
    <location>
        <begin position="1"/>
        <end position="92"/>
    </location>
</feature>
<sequence length="501" mass="55467">PFIVSPPENITVNISQDALFTCQAEAYPGNLTYLWYWEEENVYFKNDLKLRVRILIDGTLIIFRVKPEDAGKYTCIPSNSLGRSPSASAYLTVQYPARVVNMPPVIYVPIGIHGYIRCPVEAEPPVTLVKWNKDGRPLRIEKYSGWNLLEDGSIRIEEATEDALGTYTCVPYNALGTMGQSPPARLVLKDPPYFTVLPGWEYRQEAGRELLIPCAAAGDPFPIIAWRKVPGLPDKSAVPLAFGEYCRQRSHTLSRPLLPPLPLPASAWSSTLPSLSAGTSPHAPTSVHVVVAMTSANVSWEPGYDGGYEQTFSVWYGPLMKRAQFGPHDWLSLPVPAGSSWLLVDTLEPETAYQFSVLAQNKLGTSSFSEVVTVNTLAFPVTTPEPLVLVTPPRCLTANRTQQGVLLSWLPPANHSFPIDRYIMEFRIAERWEILDDGIPGTENEFFAKDLSQDTWYEFRVLAVMQDLISEPSNVAGVSSTDVFPQPDLTDEGLARPVLAG</sequence>
<protein>
    <submittedName>
        <fullName evidence="7">Protein turtle B</fullName>
    </submittedName>
</protein>
<dbReference type="InterPro" id="IPR003961">
    <property type="entry name" value="FN3_dom"/>
</dbReference>
<dbReference type="InterPro" id="IPR003599">
    <property type="entry name" value="Ig_sub"/>
</dbReference>
<evidence type="ECO:0000256" key="3">
    <source>
        <dbReference type="ARBA" id="ARBA00023157"/>
    </source>
</evidence>
<proteinExistence type="predicted"/>
<dbReference type="InterPro" id="IPR013783">
    <property type="entry name" value="Ig-like_fold"/>
</dbReference>
<evidence type="ECO:0000256" key="1">
    <source>
        <dbReference type="ARBA" id="ARBA00022729"/>
    </source>
</evidence>
<dbReference type="PANTHER" id="PTHR12231:SF240">
    <property type="entry name" value="PROTEIN TURTLE HOMOLOG B"/>
    <property type="match status" value="1"/>
</dbReference>
<dbReference type="CDD" id="cd00063">
    <property type="entry name" value="FN3"/>
    <property type="match status" value="2"/>
</dbReference>
<evidence type="ECO:0000313" key="8">
    <source>
        <dbReference type="Proteomes" id="UP000054313"/>
    </source>
</evidence>
<dbReference type="Pfam" id="PF00041">
    <property type="entry name" value="fn3"/>
    <property type="match status" value="2"/>
</dbReference>
<dbReference type="Gene3D" id="2.60.40.10">
    <property type="entry name" value="Immunoglobulins"/>
    <property type="match status" value="4"/>
</dbReference>
<dbReference type="SUPFAM" id="SSF49265">
    <property type="entry name" value="Fibronectin type III"/>
    <property type="match status" value="1"/>
</dbReference>
<dbReference type="FunFam" id="2.60.40.10:FF:000531">
    <property type="entry name" value="Immunoglobulin superfamily member 9B"/>
    <property type="match status" value="1"/>
</dbReference>
<dbReference type="PANTHER" id="PTHR12231">
    <property type="entry name" value="CTX-RELATED TYPE I TRANSMEMBRANE PROTEIN"/>
    <property type="match status" value="1"/>
</dbReference>
<dbReference type="Proteomes" id="UP000054313">
    <property type="component" value="Unassembled WGS sequence"/>
</dbReference>
<accession>A0A093FQG6</accession>
<dbReference type="FunFam" id="2.60.40.10:FF:000226">
    <property type="entry name" value="protein turtle homolog B"/>
    <property type="match status" value="1"/>
</dbReference>
<dbReference type="GO" id="GO:0043005">
    <property type="term" value="C:neuron projection"/>
    <property type="evidence" value="ECO:0007669"/>
    <property type="project" value="TreeGrafter"/>
</dbReference>
<dbReference type="AlphaFoldDB" id="A0A093FQG6"/>
<dbReference type="Pfam" id="PF13927">
    <property type="entry name" value="Ig_3"/>
    <property type="match status" value="1"/>
</dbReference>
<dbReference type="InterPro" id="IPR007110">
    <property type="entry name" value="Ig-like_dom"/>
</dbReference>
<dbReference type="InterPro" id="IPR003598">
    <property type="entry name" value="Ig_sub2"/>
</dbReference>
<keyword evidence="3" id="KW-1015">Disulfide bond</keyword>
<name>A0A093FQG6_GAVST</name>
<dbReference type="Pfam" id="PF13895">
    <property type="entry name" value="Ig_2"/>
    <property type="match status" value="1"/>
</dbReference>
<dbReference type="SUPFAM" id="SSF48726">
    <property type="entry name" value="Immunoglobulin"/>
    <property type="match status" value="2"/>
</dbReference>
<dbReference type="EMBL" id="KK632541">
    <property type="protein sequence ID" value="KFV56561.1"/>
    <property type="molecule type" value="Genomic_DNA"/>
</dbReference>
<dbReference type="InterPro" id="IPR036179">
    <property type="entry name" value="Ig-like_dom_sf"/>
</dbReference>
<dbReference type="FunFam" id="2.60.40.10:FF:000389">
    <property type="entry name" value="Immunoglobulin superfamily member 9B"/>
    <property type="match status" value="1"/>
</dbReference>
<keyword evidence="4" id="KW-0393">Immunoglobulin domain</keyword>
<feature type="domain" description="Ig-like" evidence="5">
    <location>
        <begin position="96"/>
        <end position="187"/>
    </location>
</feature>
<evidence type="ECO:0000259" key="5">
    <source>
        <dbReference type="PROSITE" id="PS50835"/>
    </source>
</evidence>
<keyword evidence="1" id="KW-0732">Signal</keyword>
<keyword evidence="2" id="KW-0677">Repeat</keyword>
<dbReference type="PROSITE" id="PS50835">
    <property type="entry name" value="IG_LIKE"/>
    <property type="match status" value="2"/>
</dbReference>
<feature type="domain" description="Fibronectin type-III" evidence="6">
    <location>
        <begin position="389"/>
        <end position="483"/>
    </location>
</feature>
<feature type="domain" description="Fibronectin type-III" evidence="6">
    <location>
        <begin position="280"/>
        <end position="379"/>
    </location>
</feature>
<reference evidence="7 8" key="1">
    <citation type="submission" date="2014-04" db="EMBL/GenBank/DDBJ databases">
        <title>Genome evolution of avian class.</title>
        <authorList>
            <person name="Zhang G."/>
            <person name="Li C."/>
        </authorList>
    </citation>
    <scope>NUCLEOTIDE SEQUENCE [LARGE SCALE GENOMIC DNA]</scope>
    <source>
        <strain evidence="7">BGI_N328</strain>
    </source>
</reference>
<feature type="non-terminal residue" evidence="7">
    <location>
        <position position="501"/>
    </location>
</feature>
<dbReference type="InterPro" id="IPR051170">
    <property type="entry name" value="Neural/epithelial_adhesion"/>
</dbReference>
<organism evidence="7 8">
    <name type="scientific">Gavia stellata</name>
    <name type="common">Red-throated diver</name>
    <name type="synonym">Colymbus stellatus</name>
    <dbReference type="NCBI Taxonomy" id="37040"/>
    <lineage>
        <taxon>Eukaryota</taxon>
        <taxon>Metazoa</taxon>
        <taxon>Chordata</taxon>
        <taxon>Craniata</taxon>
        <taxon>Vertebrata</taxon>
        <taxon>Euteleostomi</taxon>
        <taxon>Archelosauria</taxon>
        <taxon>Archosauria</taxon>
        <taxon>Dinosauria</taxon>
        <taxon>Saurischia</taxon>
        <taxon>Theropoda</taxon>
        <taxon>Coelurosauria</taxon>
        <taxon>Aves</taxon>
        <taxon>Neognathae</taxon>
        <taxon>Neoaves</taxon>
        <taxon>Aequornithes</taxon>
        <taxon>Gaviiformes</taxon>
        <taxon>Gaviidae</taxon>
        <taxon>Gavia</taxon>
    </lineage>
</organism>
<dbReference type="SMART" id="SM00408">
    <property type="entry name" value="IGc2"/>
    <property type="match status" value="2"/>
</dbReference>
<feature type="non-terminal residue" evidence="7">
    <location>
        <position position="1"/>
    </location>
</feature>
<evidence type="ECO:0000256" key="4">
    <source>
        <dbReference type="ARBA" id="ARBA00023319"/>
    </source>
</evidence>
<gene>
    <name evidence="7" type="ORF">N328_05529</name>
</gene>